<evidence type="ECO:0000256" key="1">
    <source>
        <dbReference type="ARBA" id="ARBA00022574"/>
    </source>
</evidence>
<keyword evidence="5" id="KW-1185">Reference proteome</keyword>
<evidence type="ECO:0000313" key="4">
    <source>
        <dbReference type="EMBL" id="CAI0381035.1"/>
    </source>
</evidence>
<sequence length="178" mass="20217">MINNTNLFFPFYYFMNIITLTSANPLLMIHRHPLFLVLVLVVLSSLPLGSPDDLLESLHPDNLCIYKGLGRACEHPFPPTKTMFIPDKDCQKPDLLATSSDFLRVWRISDDRVELKSLLNGNKNSEYCGPLTSFDWNEAEPKRIGTSSIDATCTIWDIERETIDEIGGRVGNLEESRQ</sequence>
<dbReference type="AlphaFoldDB" id="A0AAV0H9X1"/>
<keyword evidence="3" id="KW-1133">Transmembrane helix</keyword>
<keyword evidence="2" id="KW-0677">Repeat</keyword>
<evidence type="ECO:0000256" key="3">
    <source>
        <dbReference type="SAM" id="Phobius"/>
    </source>
</evidence>
<dbReference type="InterPro" id="IPR015943">
    <property type="entry name" value="WD40/YVTN_repeat-like_dom_sf"/>
</dbReference>
<evidence type="ECO:0000256" key="2">
    <source>
        <dbReference type="ARBA" id="ARBA00022737"/>
    </source>
</evidence>
<organism evidence="4 5">
    <name type="scientific">Linum tenue</name>
    <dbReference type="NCBI Taxonomy" id="586396"/>
    <lineage>
        <taxon>Eukaryota</taxon>
        <taxon>Viridiplantae</taxon>
        <taxon>Streptophyta</taxon>
        <taxon>Embryophyta</taxon>
        <taxon>Tracheophyta</taxon>
        <taxon>Spermatophyta</taxon>
        <taxon>Magnoliopsida</taxon>
        <taxon>eudicotyledons</taxon>
        <taxon>Gunneridae</taxon>
        <taxon>Pentapetalae</taxon>
        <taxon>rosids</taxon>
        <taxon>fabids</taxon>
        <taxon>Malpighiales</taxon>
        <taxon>Linaceae</taxon>
        <taxon>Linum</taxon>
    </lineage>
</organism>
<dbReference type="SUPFAM" id="SSF50978">
    <property type="entry name" value="WD40 repeat-like"/>
    <property type="match status" value="1"/>
</dbReference>
<protein>
    <submittedName>
        <fullName evidence="4">Uncharacterized protein</fullName>
    </submittedName>
</protein>
<keyword evidence="1" id="KW-0853">WD repeat</keyword>
<comment type="caution">
    <text evidence="4">The sequence shown here is derived from an EMBL/GenBank/DDBJ whole genome shotgun (WGS) entry which is preliminary data.</text>
</comment>
<dbReference type="InterPro" id="IPR036322">
    <property type="entry name" value="WD40_repeat_dom_sf"/>
</dbReference>
<dbReference type="InterPro" id="IPR045159">
    <property type="entry name" value="DCAF7-like"/>
</dbReference>
<dbReference type="PANTHER" id="PTHR19919">
    <property type="entry name" value="WD REPEAT CONTAINING PROTEIN"/>
    <property type="match status" value="1"/>
</dbReference>
<gene>
    <name evidence="4" type="ORF">LITE_LOCUS2950</name>
</gene>
<proteinExistence type="predicted"/>
<keyword evidence="3" id="KW-0812">Transmembrane</keyword>
<name>A0AAV0H9X1_9ROSI</name>
<accession>A0AAV0H9X1</accession>
<evidence type="ECO:0000313" key="5">
    <source>
        <dbReference type="Proteomes" id="UP001154282"/>
    </source>
</evidence>
<feature type="transmembrane region" description="Helical" evidence="3">
    <location>
        <begin position="6"/>
        <end position="27"/>
    </location>
</feature>
<dbReference type="EMBL" id="CAMGYJ010000002">
    <property type="protein sequence ID" value="CAI0381035.1"/>
    <property type="molecule type" value="Genomic_DNA"/>
</dbReference>
<dbReference type="Proteomes" id="UP001154282">
    <property type="component" value="Unassembled WGS sequence"/>
</dbReference>
<keyword evidence="3" id="KW-0472">Membrane</keyword>
<reference evidence="4" key="1">
    <citation type="submission" date="2022-08" db="EMBL/GenBank/DDBJ databases">
        <authorList>
            <person name="Gutierrez-Valencia J."/>
        </authorList>
    </citation>
    <scope>NUCLEOTIDE SEQUENCE</scope>
</reference>
<dbReference type="Gene3D" id="2.130.10.10">
    <property type="entry name" value="YVTN repeat-like/Quinoprotein amine dehydrogenase"/>
    <property type="match status" value="1"/>
</dbReference>